<gene>
    <name evidence="6" type="ORF">GQ55_5G078200</name>
</gene>
<dbReference type="GO" id="GO:0016102">
    <property type="term" value="P:diterpenoid biosynthetic process"/>
    <property type="evidence" value="ECO:0007669"/>
    <property type="project" value="InterPro"/>
</dbReference>
<dbReference type="Pfam" id="PF03936">
    <property type="entry name" value="Terpene_synth_C"/>
    <property type="match status" value="1"/>
</dbReference>
<keyword evidence="7" id="KW-1185">Reference proteome</keyword>
<sequence length="607" mass="69125">MAASKATVNQQIAGGTTVAPAAIAGGSPFEPCVWGDFFVTYNPPPLQACISEEWMRERADELKGKVRQMFGAGRATSVAGMVNLVDELERLGEINAALSRIHSEELDAGMSTNLYAVALRFCLLRQHGFWVSTDVLDRFRDETGSFREDLKSDPRGLLSLYNAAHMSVPGEATLDNAIAFARRHLEAAIGKLGSPMARQVSRALEIPRPRFMRRLETMRYIFEYEQEEAHDATLLELARLDFNLLRALHLEELRTLSLWWMDLYSDVKLTYARDRIVESYFYSFGAFHEEENSRIRIIVTKVFVLIGLMDDTYDVRATMEECQMLDEAIQRYVMNESAASFLPEYLRVLYIKTLSNFNEIEDTMEPCEKYRMAYIKKQFKSQSKYYLQETKWFNENHVPGFKEHVDVTLMSTGVPFLFFVALMAAGQVVSKEAFEWAFGVPDMVRASGEMGRFLNDIASYKRRKNMKDVASTVECYLKEHGATGEAAVAAIGAIVEQAWRRINRAYMEMDRAVEPAARWLLDMTRMLEIYYLHGRDGLTYMAATSRTSKKIVSAQHVEPCHLADHLVYCQTLNVYDLLISDSGQALSTAKVRNTPELRTPNPICEHV</sequence>
<dbReference type="EMBL" id="CM009753">
    <property type="protein sequence ID" value="PUZ53792.1"/>
    <property type="molecule type" value="Genomic_DNA"/>
</dbReference>
<reference evidence="6 7" key="1">
    <citation type="submission" date="2018-04" db="EMBL/GenBank/DDBJ databases">
        <title>WGS assembly of Panicum hallii var. hallii HAL2.</title>
        <authorList>
            <person name="Lovell J."/>
            <person name="Jenkins J."/>
            <person name="Lowry D."/>
            <person name="Mamidi S."/>
            <person name="Sreedasyam A."/>
            <person name="Weng X."/>
            <person name="Barry K."/>
            <person name="Bonette J."/>
            <person name="Campitelli B."/>
            <person name="Daum C."/>
            <person name="Gordon S."/>
            <person name="Gould B."/>
            <person name="Lipzen A."/>
            <person name="MacQueen A."/>
            <person name="Palacio-Mejia J."/>
            <person name="Plott C."/>
            <person name="Shakirov E."/>
            <person name="Shu S."/>
            <person name="Yoshinaga Y."/>
            <person name="Zane M."/>
            <person name="Rokhsar D."/>
            <person name="Grimwood J."/>
            <person name="Schmutz J."/>
            <person name="Juenger T."/>
        </authorList>
    </citation>
    <scope>NUCLEOTIDE SEQUENCE [LARGE SCALE GENOMIC DNA]</scope>
    <source>
        <strain evidence="7">cv. HAL2</strain>
    </source>
</reference>
<feature type="domain" description="Terpene synthase N-terminal" evidence="4">
    <location>
        <begin position="33"/>
        <end position="204"/>
    </location>
</feature>
<dbReference type="InterPro" id="IPR044814">
    <property type="entry name" value="Terpene_cyclase_plant_C1"/>
</dbReference>
<dbReference type="InterPro" id="IPR005630">
    <property type="entry name" value="Terpene_synthase_metal-bd"/>
</dbReference>
<dbReference type="CDD" id="cd00684">
    <property type="entry name" value="Terpene_cyclase_plant_C1"/>
    <property type="match status" value="1"/>
</dbReference>
<dbReference type="SUPFAM" id="SSF48239">
    <property type="entry name" value="Terpenoid cyclases/Protein prenyltransferases"/>
    <property type="match status" value="1"/>
</dbReference>
<dbReference type="SUPFAM" id="SSF48576">
    <property type="entry name" value="Terpenoid synthases"/>
    <property type="match status" value="1"/>
</dbReference>
<accession>A0A2T7DDY5</accession>
<comment type="cofactor">
    <cofactor evidence="2">
        <name>Mg(2+)</name>
        <dbReference type="ChEBI" id="CHEBI:18420"/>
    </cofactor>
</comment>
<dbReference type="InterPro" id="IPR034741">
    <property type="entry name" value="Terpene_cyclase-like_1_C"/>
</dbReference>
<dbReference type="InterPro" id="IPR008949">
    <property type="entry name" value="Isoprenoid_synthase_dom_sf"/>
</dbReference>
<protein>
    <submittedName>
        <fullName evidence="6">Uncharacterized protein</fullName>
    </submittedName>
</protein>
<dbReference type="OrthoDB" id="1877784at2759"/>
<dbReference type="PANTHER" id="PTHR31225:SF63">
    <property type="entry name" value="BETA-SELINENE SYNTHASE"/>
    <property type="match status" value="1"/>
</dbReference>
<dbReference type="GO" id="GO:0000287">
    <property type="term" value="F:magnesium ion binding"/>
    <property type="evidence" value="ECO:0007669"/>
    <property type="project" value="InterPro"/>
</dbReference>
<name>A0A2T7DDY5_9POAL</name>
<dbReference type="Pfam" id="PF01397">
    <property type="entry name" value="Terpene_synth"/>
    <property type="match status" value="1"/>
</dbReference>
<proteinExistence type="predicted"/>
<keyword evidence="3" id="KW-0479">Metal-binding</keyword>
<dbReference type="Gene3D" id="1.10.600.10">
    <property type="entry name" value="Farnesyl Diphosphate Synthase"/>
    <property type="match status" value="1"/>
</dbReference>
<comment type="cofactor">
    <cofactor evidence="1">
        <name>Mn(2+)</name>
        <dbReference type="ChEBI" id="CHEBI:29035"/>
    </cofactor>
</comment>
<dbReference type="Proteomes" id="UP000244336">
    <property type="component" value="Chromosome 5"/>
</dbReference>
<dbReference type="STRING" id="1504633.A0A2T7DDY5"/>
<organism evidence="6 7">
    <name type="scientific">Panicum hallii var. hallii</name>
    <dbReference type="NCBI Taxonomy" id="1504633"/>
    <lineage>
        <taxon>Eukaryota</taxon>
        <taxon>Viridiplantae</taxon>
        <taxon>Streptophyta</taxon>
        <taxon>Embryophyta</taxon>
        <taxon>Tracheophyta</taxon>
        <taxon>Spermatophyta</taxon>
        <taxon>Magnoliopsida</taxon>
        <taxon>Liliopsida</taxon>
        <taxon>Poales</taxon>
        <taxon>Poaceae</taxon>
        <taxon>PACMAD clade</taxon>
        <taxon>Panicoideae</taxon>
        <taxon>Panicodae</taxon>
        <taxon>Paniceae</taxon>
        <taxon>Panicinae</taxon>
        <taxon>Panicum</taxon>
        <taxon>Panicum sect. Panicum</taxon>
    </lineage>
</organism>
<dbReference type="AlphaFoldDB" id="A0A2T7DDY5"/>
<evidence type="ECO:0000256" key="2">
    <source>
        <dbReference type="ARBA" id="ARBA00001946"/>
    </source>
</evidence>
<evidence type="ECO:0000259" key="4">
    <source>
        <dbReference type="Pfam" id="PF01397"/>
    </source>
</evidence>
<dbReference type="InterPro" id="IPR001906">
    <property type="entry name" value="Terpene_synth_N"/>
</dbReference>
<dbReference type="InterPro" id="IPR008930">
    <property type="entry name" value="Terpenoid_cyclase/PrenylTrfase"/>
</dbReference>
<evidence type="ECO:0000313" key="6">
    <source>
        <dbReference type="EMBL" id="PUZ53792.1"/>
    </source>
</evidence>
<dbReference type="SFLD" id="SFLDG01019">
    <property type="entry name" value="Terpene_Cyclase_Like_1_C_Termi"/>
    <property type="match status" value="1"/>
</dbReference>
<dbReference type="InterPro" id="IPR050148">
    <property type="entry name" value="Terpene_synthase-like"/>
</dbReference>
<dbReference type="PANTHER" id="PTHR31225">
    <property type="entry name" value="OS04G0344100 PROTEIN-RELATED"/>
    <property type="match status" value="1"/>
</dbReference>
<dbReference type="GO" id="GO:0010333">
    <property type="term" value="F:terpene synthase activity"/>
    <property type="evidence" value="ECO:0007669"/>
    <property type="project" value="InterPro"/>
</dbReference>
<feature type="domain" description="Terpene synthase metal-binding" evidence="5">
    <location>
        <begin position="262"/>
        <end position="500"/>
    </location>
</feature>
<dbReference type="InterPro" id="IPR036965">
    <property type="entry name" value="Terpene_synth_N_sf"/>
</dbReference>
<dbReference type="SFLD" id="SFLDS00005">
    <property type="entry name" value="Isoprenoid_Synthase_Type_I"/>
    <property type="match status" value="1"/>
</dbReference>
<evidence type="ECO:0000256" key="3">
    <source>
        <dbReference type="ARBA" id="ARBA00022723"/>
    </source>
</evidence>
<evidence type="ECO:0000259" key="5">
    <source>
        <dbReference type="Pfam" id="PF03936"/>
    </source>
</evidence>
<evidence type="ECO:0000313" key="7">
    <source>
        <dbReference type="Proteomes" id="UP000244336"/>
    </source>
</evidence>
<dbReference type="Gramene" id="PUZ53792">
    <property type="protein sequence ID" value="PUZ53792"/>
    <property type="gene ID" value="GQ55_5G078200"/>
</dbReference>
<dbReference type="Gene3D" id="1.50.10.130">
    <property type="entry name" value="Terpene synthase, N-terminal domain"/>
    <property type="match status" value="1"/>
</dbReference>
<evidence type="ECO:0000256" key="1">
    <source>
        <dbReference type="ARBA" id="ARBA00001936"/>
    </source>
</evidence>